<dbReference type="GO" id="GO:0030864">
    <property type="term" value="C:cortical actin cytoskeleton"/>
    <property type="evidence" value="ECO:0007669"/>
    <property type="project" value="TreeGrafter"/>
</dbReference>
<feature type="compositionally biased region" description="Basic and acidic residues" evidence="6">
    <location>
        <begin position="2095"/>
        <end position="2119"/>
    </location>
</feature>
<dbReference type="InterPro" id="IPR002558">
    <property type="entry name" value="ILWEQ_dom"/>
</dbReference>
<keyword evidence="5" id="KW-0175">Coiled coil</keyword>
<feature type="coiled-coil region" evidence="5">
    <location>
        <begin position="204"/>
        <end position="245"/>
    </location>
</feature>
<dbReference type="InterPro" id="IPR035964">
    <property type="entry name" value="I/LWEQ_dom_sf"/>
</dbReference>
<dbReference type="GO" id="GO:0007015">
    <property type="term" value="P:actin filament organization"/>
    <property type="evidence" value="ECO:0007669"/>
    <property type="project" value="TreeGrafter"/>
</dbReference>
<dbReference type="SUPFAM" id="SSF50729">
    <property type="entry name" value="PH domain-like"/>
    <property type="match status" value="1"/>
</dbReference>
<comment type="caution">
    <text evidence="10">The sequence shown here is derived from an EMBL/GenBank/DDBJ whole genome shotgun (WGS) entry which is preliminary data.</text>
</comment>
<dbReference type="CDD" id="cd13365">
    <property type="entry name" value="PH_PLC_plant-like"/>
    <property type="match status" value="1"/>
</dbReference>
<dbReference type="GO" id="GO:0051015">
    <property type="term" value="F:actin filament binding"/>
    <property type="evidence" value="ECO:0007669"/>
    <property type="project" value="TreeGrafter"/>
</dbReference>
<evidence type="ECO:0000313" key="10">
    <source>
        <dbReference type="EMBL" id="TPX14870.1"/>
    </source>
</evidence>
<feature type="compositionally biased region" description="Acidic residues" evidence="6">
    <location>
        <begin position="682"/>
        <end position="691"/>
    </location>
</feature>
<dbReference type="CDD" id="cd17007">
    <property type="entry name" value="ANTH_N_Sla2p"/>
    <property type="match status" value="1"/>
</dbReference>
<evidence type="ECO:0000256" key="3">
    <source>
        <dbReference type="ARBA" id="ARBA00022490"/>
    </source>
</evidence>
<dbReference type="PANTHER" id="PTHR10407">
    <property type="entry name" value="HUNTINGTIN INTERACTING PROTEIN 1"/>
    <property type="match status" value="1"/>
</dbReference>
<dbReference type="Pfam" id="PF07651">
    <property type="entry name" value="ANTH"/>
    <property type="match status" value="1"/>
</dbReference>
<feature type="compositionally biased region" description="Basic residues" evidence="6">
    <location>
        <begin position="632"/>
        <end position="646"/>
    </location>
</feature>
<feature type="compositionally biased region" description="Basic and acidic residues" evidence="6">
    <location>
        <begin position="1085"/>
        <end position="1095"/>
    </location>
</feature>
<dbReference type="InterPro" id="IPR030224">
    <property type="entry name" value="Sla2_fam"/>
</dbReference>
<evidence type="ECO:0000256" key="4">
    <source>
        <dbReference type="ARBA" id="ARBA00023203"/>
    </source>
</evidence>
<evidence type="ECO:0000256" key="6">
    <source>
        <dbReference type="SAM" id="MobiDB-lite"/>
    </source>
</evidence>
<dbReference type="GeneID" id="41972426"/>
<dbReference type="OrthoDB" id="10262320at2759"/>
<evidence type="ECO:0000259" key="9">
    <source>
        <dbReference type="PROSITE" id="PS50945"/>
    </source>
</evidence>
<protein>
    <recommendedName>
        <fullName evidence="12">PH domain-containing protein</fullName>
    </recommendedName>
</protein>
<feature type="compositionally biased region" description="Acidic residues" evidence="6">
    <location>
        <begin position="561"/>
        <end position="571"/>
    </location>
</feature>
<feature type="region of interest" description="Disordered" evidence="6">
    <location>
        <begin position="2065"/>
        <end position="2158"/>
    </location>
</feature>
<dbReference type="GO" id="GO:0048268">
    <property type="term" value="P:clathrin coat assembly"/>
    <property type="evidence" value="ECO:0007669"/>
    <property type="project" value="TreeGrafter"/>
</dbReference>
<dbReference type="PROSITE" id="PS50942">
    <property type="entry name" value="ENTH"/>
    <property type="match status" value="1"/>
</dbReference>
<feature type="compositionally biased region" description="Acidic residues" evidence="6">
    <location>
        <begin position="488"/>
        <end position="498"/>
    </location>
</feature>
<dbReference type="Proteomes" id="UP000319257">
    <property type="component" value="Unassembled WGS sequence"/>
</dbReference>
<feature type="compositionally biased region" description="Pro residues" evidence="6">
    <location>
        <begin position="882"/>
        <end position="891"/>
    </location>
</feature>
<dbReference type="PROSITE" id="PS50945">
    <property type="entry name" value="I_LWEQ"/>
    <property type="match status" value="1"/>
</dbReference>
<dbReference type="InterPro" id="IPR013809">
    <property type="entry name" value="ENTH"/>
</dbReference>
<keyword evidence="11" id="KW-1185">Reference proteome</keyword>
<feature type="domain" description="PH" evidence="7">
    <location>
        <begin position="1405"/>
        <end position="1514"/>
    </location>
</feature>
<feature type="compositionally biased region" description="Basic and acidic residues" evidence="6">
    <location>
        <begin position="2135"/>
        <end position="2153"/>
    </location>
</feature>
<feature type="compositionally biased region" description="Polar residues" evidence="6">
    <location>
        <begin position="1166"/>
        <end position="1175"/>
    </location>
</feature>
<feature type="region of interest" description="Disordered" evidence="6">
    <location>
        <begin position="445"/>
        <end position="717"/>
    </location>
</feature>
<accession>A0A507BEB0</accession>
<dbReference type="SMART" id="SM00233">
    <property type="entry name" value="PH"/>
    <property type="match status" value="1"/>
</dbReference>
<feature type="domain" description="I/LWEQ" evidence="9">
    <location>
        <begin position="2598"/>
        <end position="2857"/>
    </location>
</feature>
<organism evidence="10 11">
    <name type="scientific">Thyridium curvatum</name>
    <dbReference type="NCBI Taxonomy" id="1093900"/>
    <lineage>
        <taxon>Eukaryota</taxon>
        <taxon>Fungi</taxon>
        <taxon>Dikarya</taxon>
        <taxon>Ascomycota</taxon>
        <taxon>Pezizomycotina</taxon>
        <taxon>Sordariomycetes</taxon>
        <taxon>Sordariomycetidae</taxon>
        <taxon>Thyridiales</taxon>
        <taxon>Thyridiaceae</taxon>
        <taxon>Thyridium</taxon>
    </lineage>
</organism>
<feature type="domain" description="ENTH" evidence="8">
    <location>
        <begin position="1796"/>
        <end position="1925"/>
    </location>
</feature>
<dbReference type="Pfam" id="PF12814">
    <property type="entry name" value="Mcp5_PH"/>
    <property type="match status" value="1"/>
</dbReference>
<dbReference type="GO" id="GO:0032065">
    <property type="term" value="P:maintenance of protein location in cell cortex"/>
    <property type="evidence" value="ECO:0007669"/>
    <property type="project" value="InterPro"/>
</dbReference>
<dbReference type="Pfam" id="PF01608">
    <property type="entry name" value="I_LWEQ"/>
    <property type="match status" value="1"/>
</dbReference>
<dbReference type="PANTHER" id="PTHR10407:SF15">
    <property type="entry name" value="HUNTINGTIN INTERACTING PROTEIN 1"/>
    <property type="match status" value="1"/>
</dbReference>
<dbReference type="RefSeq" id="XP_030996581.1">
    <property type="nucleotide sequence ID" value="XM_031139449.1"/>
</dbReference>
<keyword evidence="3" id="KW-0963">Cytoplasm</keyword>
<dbReference type="InterPro" id="IPR011417">
    <property type="entry name" value="ANTH_dom"/>
</dbReference>
<feature type="compositionally biased region" description="Polar residues" evidence="6">
    <location>
        <begin position="1563"/>
        <end position="1575"/>
    </location>
</feature>
<gene>
    <name evidence="10" type="ORF">E0L32_004979</name>
</gene>
<feature type="compositionally biased region" description="Basic and acidic residues" evidence="6">
    <location>
        <begin position="899"/>
        <end position="909"/>
    </location>
</feature>
<feature type="region of interest" description="Disordered" evidence="6">
    <location>
        <begin position="1700"/>
        <end position="1804"/>
    </location>
</feature>
<feature type="region of interest" description="Disordered" evidence="6">
    <location>
        <begin position="1188"/>
        <end position="1367"/>
    </location>
</feature>
<dbReference type="GO" id="GO:0043325">
    <property type="term" value="F:phosphatidylinositol-3,4-bisphosphate binding"/>
    <property type="evidence" value="ECO:0007669"/>
    <property type="project" value="TreeGrafter"/>
</dbReference>
<feature type="compositionally biased region" description="Polar residues" evidence="6">
    <location>
        <begin position="156"/>
        <end position="173"/>
    </location>
</feature>
<evidence type="ECO:0000313" key="11">
    <source>
        <dbReference type="Proteomes" id="UP000319257"/>
    </source>
</evidence>
<feature type="region of interest" description="Disordered" evidence="6">
    <location>
        <begin position="130"/>
        <end position="182"/>
    </location>
</feature>
<feature type="compositionally biased region" description="Polar residues" evidence="6">
    <location>
        <begin position="593"/>
        <end position="607"/>
    </location>
</feature>
<dbReference type="GO" id="GO:0035615">
    <property type="term" value="F:clathrin adaptor activity"/>
    <property type="evidence" value="ECO:0007669"/>
    <property type="project" value="TreeGrafter"/>
</dbReference>
<evidence type="ECO:0000259" key="8">
    <source>
        <dbReference type="PROSITE" id="PS50942"/>
    </source>
</evidence>
<feature type="coiled-coil region" evidence="5">
    <location>
        <begin position="77"/>
        <end position="104"/>
    </location>
</feature>
<dbReference type="InterPro" id="IPR008942">
    <property type="entry name" value="ENTH_VHS"/>
</dbReference>
<feature type="compositionally biased region" description="Polar residues" evidence="6">
    <location>
        <begin position="692"/>
        <end position="708"/>
    </location>
</feature>
<dbReference type="SUPFAM" id="SSF109885">
    <property type="entry name" value="I/LWEQ domain"/>
    <property type="match status" value="1"/>
</dbReference>
<dbReference type="SMART" id="SM00307">
    <property type="entry name" value="ILWEQ"/>
    <property type="match status" value="1"/>
</dbReference>
<reference evidence="10 11" key="1">
    <citation type="submission" date="2019-06" db="EMBL/GenBank/DDBJ databases">
        <title>Draft genome sequence of the filamentous fungus Phialemoniopsis curvata isolated from diesel fuel.</title>
        <authorList>
            <person name="Varaljay V.A."/>
            <person name="Lyon W.J."/>
            <person name="Crouch A.L."/>
            <person name="Drake C.E."/>
            <person name="Hollomon J.M."/>
            <person name="Nadeau L.J."/>
            <person name="Nunn H.S."/>
            <person name="Stevenson B.S."/>
            <person name="Bojanowski C.L."/>
            <person name="Crookes-Goodson W.J."/>
        </authorList>
    </citation>
    <scope>NUCLEOTIDE SEQUENCE [LARGE SCALE GENOMIC DNA]</scope>
    <source>
        <strain evidence="10 11">D216</strain>
    </source>
</reference>
<feature type="coiled-coil region" evidence="5">
    <location>
        <begin position="281"/>
        <end position="354"/>
    </location>
</feature>
<evidence type="ECO:0008006" key="12">
    <source>
        <dbReference type="Google" id="ProtNLM"/>
    </source>
</evidence>
<feature type="compositionally biased region" description="Polar residues" evidence="6">
    <location>
        <begin position="1127"/>
        <end position="1140"/>
    </location>
</feature>
<feature type="compositionally biased region" description="Low complexity" evidence="6">
    <location>
        <begin position="656"/>
        <end position="667"/>
    </location>
</feature>
<name>A0A507BEB0_9PEZI</name>
<proteinExistence type="inferred from homology"/>
<dbReference type="GO" id="GO:0032051">
    <property type="term" value="F:clathrin light chain binding"/>
    <property type="evidence" value="ECO:0007669"/>
    <property type="project" value="TreeGrafter"/>
</dbReference>
<dbReference type="InterPro" id="IPR024774">
    <property type="entry name" value="PH_dom-Mcp5-type"/>
</dbReference>
<dbReference type="Gene3D" id="1.20.1410.10">
    <property type="entry name" value="I/LWEQ domain"/>
    <property type="match status" value="1"/>
</dbReference>
<feature type="compositionally biased region" description="Basic and acidic residues" evidence="6">
    <location>
        <begin position="1729"/>
        <end position="1743"/>
    </location>
</feature>
<feature type="compositionally biased region" description="Low complexity" evidence="6">
    <location>
        <begin position="1280"/>
        <end position="1300"/>
    </location>
</feature>
<feature type="compositionally biased region" description="Low complexity" evidence="6">
    <location>
        <begin position="2120"/>
        <end position="2134"/>
    </location>
</feature>
<dbReference type="FunFam" id="1.20.1410.10:FF:000004">
    <property type="entry name" value="Cytoskeleton assembly control protein Sla2"/>
    <property type="match status" value="1"/>
</dbReference>
<dbReference type="InterPro" id="IPR001849">
    <property type="entry name" value="PH_domain"/>
</dbReference>
<feature type="region of interest" description="Disordered" evidence="6">
    <location>
        <begin position="850"/>
        <end position="921"/>
    </location>
</feature>
<dbReference type="InParanoid" id="A0A507BEB0"/>
<dbReference type="STRING" id="1093900.A0A507BEB0"/>
<sequence length="2857" mass="313465">MATAFAAGADLAPRGRGSEDASDPFVSPNAGPNHLRYSTFDSQMFALSTGSAEQAKRALEAHLAETDRRMEEAGKLGTALVQQRKELEERLQEVEKLQSEEELTPDLKQKLVEIEKDYNEVARESARAFLPKQRVPSNEAAGSPFAPQGKGGRRSVSPSKFETQATGSPTKLSVPNRKIRNQPANRVHDIEFAAEISTSLIAQVRNLQSLLTEREEELRDLKVDKSKLEIEAEGFEQRLKTLDESEHRYKDENWNLETQVHELLAAQKDAADREKKLTSTLTALQADKNATQRDLDEIKMNHAKLADEHAAIVKSHDIELGTAKRSIAMAESERAAMQRKIDDLTSQNTELARAFSLQRGRVLDRDPASGLSDEDFETAADNITPEHSPPPSPVKGTPRHSMLESETLKTSLHHAQRTIQSLRTNVHREKTEKLELKRMLQEARDELEKMRSDPSASRRSRKVDSREFKKPLRSSQLGGARSSRTELYLDDPEWEENGDASPSQSQSPLRSSVSRGSDLAAAAAGETTDHFETANETSDAAFETAHERGTETEDFHTGAEEFSDDDDDAVTETESLSRGAGRIKRPPVLPLNQPGSRYSFLSTASTSNDEDEYSFNNSEARTPTAAAPPQKMRLRVSRGALSRRSRQPSEEPNLQSSPASFANSSAAGTPQAPGQSLFAELGDFEGSDDESLQATPSRRSIRSFTRGRTASPAPELPALPRAVMVDSGTMTEPVELRSLEERPLSAVSYAAAGTNPAATSWLDVMSTRDGERSRPLSMLSYSDAGAQHDPDMEEKLAQFPSPPSSRLGLVRTPILPPPQTLGMSNIASEHVEPRAQPPPALGLSRILGEHVEPVSEPEAPPPAPPALSLSTISGQHVEPMAEPEPPLPAPPQLAFAPIHAEHVEPRAEPEAPAPAPALSLSTIRGEHVAPVAEPETPKSVAPLAAAAAAAAAAVAAVEPALSVSAIHAQSLEPVAEPPAEVPAPPAPPALTLASIRGEHVEPQAEPELPMAPPAPLSWSTIRAEHVEPRADEPPRLTQSTIYAQDVEPQAEPAPDHSLDYSTIQWVGTEPVEPRSPRRNGFIIPRDADSPQETRPKTPSHAVFGSPLARGKGKTPSTPIIAEDETRQSPSDTPLSETPESQRPFKEISTNSFVKPARKQPAATADQGAQTSLTSEQLDELLVAGAARPGKVSGHQRMESLGSSMGTPGAHRRRVSQDSFSSVIRHKIKSDDAGSELSVEGLALRRPGSASSVKTGPAGELPPLPPLPPNHREAIEAARTGSAHGAPSSAHGPPAPGAMGPPLFPASAYNKNPYRPRTPSISKPMSPVSGRGTPTPRANRGTSGHGTTGGEVQSPSRNTARSRRSSVSSFVSELDNRFGLHGAGGMDPASYYGSNTDPRMIQAITQTMIGETLWKYTRKAGRGEMSGYRHQRYFWIHPYTRTLYWSERDPFTSPGEKAKSVPIEAVRVVTDDNPNPPGLHRKSLVVVSRGRAVKMTCHTSQRHETWFNALSYLLQRTDDEGQADAEEVAGGLTREDVDEFNPPYGRRPGLGTRAPGTRPAPPASLSSYNSRTTRNESPAFDMGSMRVPTLTPTHKKAAGGSSERPPMGTLGRLSGVWRSGGNKMSGTFASLRGRRGSTQNQSQGQIYEASEAFDSAEDLRQMYEQQDRESDRLENVRACCDAPLQSIASCYRRPAIPLLRAPTYPRPPISRVDDPRPRVLSRLPTPAHLARPDYPRADDPRPDYPRPSILRAPTSTVLRAPTITPPLSPPAQTNVETKARPPRAQTGDTHAKMATAGHAKSDKELSINIQKATNAEETAPKRKHVRSCIVYTWDNKSSLAFWAGIKVQPILADEVQTYKALITIHKVLQEGHPISIKEAMANRGWIDSLNRGMAGEGVRGYGPLIREYVYFLLAKLSFHQQHPEFNGTFEYEEYVSLKVINDPNEGYEAITDLMTLQDKIDQFQKLVFSHFRHSGNNECRISSLVPLVQESYGIYKFITSMLRAMHSTTGDDEALEPLRGRYDAQHYRLVKFYYECSNLRYLTSLITIPKLPQDPPNLLAEDESAPALPARPKQEIERAPSPARAPKNEEPDEISEFWKGELDRQNREYEEQQRVLEERQQAQARAQQEAALQAQRDFEDQQRRLAEQQRREQDALAAQQAQWQTQGRLAELERENLNARAQYERDQLMLQQYDQRVKALEAELAQLQAGFGQQVASKDDQIRALQEQVNTWRSKYENLAKLYSQLRHEHLDLLQKFKGVQLKAASAQEAVDRRDKLEREIKTKNLELADMIRERDRALHDRDRLTGSNKDEVDKLRRELRAALDRADNLERSKGNELSTMLAKYNREMADLEEALRAKSRALEDHQARLRDGSADLEQLLRDKEEELEVYKAATDQTLLELSELKQNQGASDSALDGQIDALVLASLAKINDIIDSVLQSGVQRVDDALYELDSSMQAGNQNASPAYVLSQIEKASSSAMEFATAFNNFIADGPNAAHADVIKAVNVCSGAIADVCSNTKGLTRLATDDKKTDALVNGARQSAQSALKLFRGLQSFRLEGMDPIQRTDVVINGNNDVQINLQKLNKLVEAFAPGFGKLLVGEGGDLGDVVDRELSKAADAIAAAAARLAKLRSKPRDGYSTHELRVHDSILDAATAVTDAIAQLIRAATATQQEIVQAGRGTSSRTAFYKKNNRWTEGLVSAAKAVAASTATLIETADGVLSGRHSPEQLIVASNDVAASTAQLVAASRVKAGFMSRSQEALEQASKAVGAACRALVRQVQGLIRERRGGAEEERVDYATLGAHEFKVREMEQQLHVMVWLTLFRLPLQVEILQLENALSAARSRLGEMRKISYREE</sequence>
<feature type="region of interest" description="Disordered" evidence="6">
    <location>
        <begin position="1"/>
        <end position="33"/>
    </location>
</feature>
<evidence type="ECO:0000256" key="2">
    <source>
        <dbReference type="ARBA" id="ARBA00010135"/>
    </source>
</evidence>
<dbReference type="Gene3D" id="1.25.40.90">
    <property type="match status" value="1"/>
</dbReference>
<feature type="compositionally biased region" description="Low complexity" evidence="6">
    <location>
        <begin position="501"/>
        <end position="517"/>
    </location>
</feature>
<feature type="compositionally biased region" description="Pro residues" evidence="6">
    <location>
        <begin position="1259"/>
        <end position="1268"/>
    </location>
</feature>
<comment type="subcellular location">
    <subcellularLocation>
        <location evidence="1">Cytoplasm</location>
    </subcellularLocation>
</comment>
<feature type="compositionally biased region" description="Low complexity" evidence="6">
    <location>
        <begin position="1353"/>
        <end position="1367"/>
    </location>
</feature>
<feature type="region of interest" description="Disordered" evidence="6">
    <location>
        <begin position="380"/>
        <end position="401"/>
    </location>
</feature>
<evidence type="ECO:0000256" key="5">
    <source>
        <dbReference type="SAM" id="Coils"/>
    </source>
</evidence>
<feature type="coiled-coil region" evidence="5">
    <location>
        <begin position="2266"/>
        <end position="2396"/>
    </location>
</feature>
<dbReference type="GO" id="GO:0006897">
    <property type="term" value="P:endocytosis"/>
    <property type="evidence" value="ECO:0007669"/>
    <property type="project" value="InterPro"/>
</dbReference>
<dbReference type="PROSITE" id="PS50003">
    <property type="entry name" value="PH_DOMAIN"/>
    <property type="match status" value="1"/>
</dbReference>
<evidence type="ECO:0000256" key="1">
    <source>
        <dbReference type="ARBA" id="ARBA00004496"/>
    </source>
</evidence>
<feature type="region of interest" description="Disordered" evidence="6">
    <location>
        <begin position="1534"/>
        <end position="1586"/>
    </location>
</feature>
<dbReference type="EMBL" id="SKBQ01000025">
    <property type="protein sequence ID" value="TPX14870.1"/>
    <property type="molecule type" value="Genomic_DNA"/>
</dbReference>
<dbReference type="FunFam" id="1.25.40.90:FF:000021">
    <property type="entry name" value="Cytoskeleton assembly control protein Sla2"/>
    <property type="match status" value="1"/>
</dbReference>
<feature type="compositionally biased region" description="Basic and acidic residues" evidence="6">
    <location>
        <begin position="544"/>
        <end position="559"/>
    </location>
</feature>
<dbReference type="SUPFAM" id="SSF48464">
    <property type="entry name" value="ENTH/VHS domain"/>
    <property type="match status" value="1"/>
</dbReference>
<dbReference type="GO" id="GO:0030136">
    <property type="term" value="C:clathrin-coated vesicle"/>
    <property type="evidence" value="ECO:0007669"/>
    <property type="project" value="TreeGrafter"/>
</dbReference>
<feature type="region of interest" description="Disordered" evidence="6">
    <location>
        <begin position="1027"/>
        <end position="1175"/>
    </location>
</feature>
<dbReference type="GO" id="GO:0080025">
    <property type="term" value="F:phosphatidylinositol-3,5-bisphosphate binding"/>
    <property type="evidence" value="ECO:0007669"/>
    <property type="project" value="TreeGrafter"/>
</dbReference>
<keyword evidence="4" id="KW-0009">Actin-binding</keyword>
<comment type="similarity">
    <text evidence="2">Belongs to the SLA2 family.</text>
</comment>
<dbReference type="SMART" id="SM00273">
    <property type="entry name" value="ENTH"/>
    <property type="match status" value="1"/>
</dbReference>
<evidence type="ECO:0000259" key="7">
    <source>
        <dbReference type="PROSITE" id="PS50003"/>
    </source>
</evidence>